<evidence type="ECO:0000313" key="4">
    <source>
        <dbReference type="Proteomes" id="UP000231279"/>
    </source>
</evidence>
<feature type="compositionally biased region" description="Polar residues" evidence="2">
    <location>
        <begin position="36"/>
        <end position="45"/>
    </location>
</feature>
<gene>
    <name evidence="3" type="ORF">CDL12_14957</name>
</gene>
<dbReference type="Proteomes" id="UP000231279">
    <property type="component" value="Unassembled WGS sequence"/>
</dbReference>
<keyword evidence="1" id="KW-0175">Coiled coil</keyword>
<sequence>MSSHQFRVANAMKAKRDQLVAKARAAGIPVPASPGPSGQVQSTEQAPLAIEGPPGSQEQIRSAEGHDVEVAGSAHEGGTSATPLREMPPEVGVESPPEAEARASKGKRKGLRTRALNLLRALMMVVPSRLESRPKGHDKMRQHMKTLNSSYAPSFAGPSYAPDWKISKEESSVLHNKVGESSYELYRGMQLPRDHATLVKMNMARLEKYGAHTMMQSMLMFHQMSLQSSYWHNLHEARKLEIRDLKKNEVELQGRLKSAEEEVAALKRDLQGREQHIRNLEQLATMHEDEKKRSYDLGCANGKNKYLRSSEHAELIRLTRLEGACDFKKSPTYRALLADKGAEDGFLAFMKCQAQMHFLGGVVPGFDMTQLDPAKTTDMKDYGPEHEEDDVLGIFFRFPLS</sequence>
<feature type="region of interest" description="Disordered" evidence="2">
    <location>
        <begin position="25"/>
        <end position="110"/>
    </location>
</feature>
<evidence type="ECO:0000256" key="1">
    <source>
        <dbReference type="SAM" id="Coils"/>
    </source>
</evidence>
<accession>A0A2G9H4L0</accession>
<comment type="caution">
    <text evidence="3">The sequence shown here is derived from an EMBL/GenBank/DDBJ whole genome shotgun (WGS) entry which is preliminary data.</text>
</comment>
<dbReference type="AlphaFoldDB" id="A0A2G9H4L0"/>
<feature type="coiled-coil region" evidence="1">
    <location>
        <begin position="242"/>
        <end position="293"/>
    </location>
</feature>
<evidence type="ECO:0000256" key="2">
    <source>
        <dbReference type="SAM" id="MobiDB-lite"/>
    </source>
</evidence>
<reference evidence="4" key="1">
    <citation type="journal article" date="2018" name="Gigascience">
        <title>Genome assembly of the Pink Ipe (Handroanthus impetiginosus, Bignoniaceae), a highly valued, ecologically keystone Neotropical timber forest tree.</title>
        <authorList>
            <person name="Silva-Junior O.B."/>
            <person name="Grattapaglia D."/>
            <person name="Novaes E."/>
            <person name="Collevatti R.G."/>
        </authorList>
    </citation>
    <scope>NUCLEOTIDE SEQUENCE [LARGE SCALE GENOMIC DNA]</scope>
    <source>
        <strain evidence="4">cv. UFG-1</strain>
    </source>
</reference>
<name>A0A2G9H4L0_9LAMI</name>
<proteinExistence type="predicted"/>
<keyword evidence="4" id="KW-1185">Reference proteome</keyword>
<dbReference type="EMBL" id="NKXS01002693">
    <property type="protein sequence ID" value="PIN12433.1"/>
    <property type="molecule type" value="Genomic_DNA"/>
</dbReference>
<evidence type="ECO:0000313" key="3">
    <source>
        <dbReference type="EMBL" id="PIN12433.1"/>
    </source>
</evidence>
<organism evidence="3 4">
    <name type="scientific">Handroanthus impetiginosus</name>
    <dbReference type="NCBI Taxonomy" id="429701"/>
    <lineage>
        <taxon>Eukaryota</taxon>
        <taxon>Viridiplantae</taxon>
        <taxon>Streptophyta</taxon>
        <taxon>Embryophyta</taxon>
        <taxon>Tracheophyta</taxon>
        <taxon>Spermatophyta</taxon>
        <taxon>Magnoliopsida</taxon>
        <taxon>eudicotyledons</taxon>
        <taxon>Gunneridae</taxon>
        <taxon>Pentapetalae</taxon>
        <taxon>asterids</taxon>
        <taxon>lamiids</taxon>
        <taxon>Lamiales</taxon>
        <taxon>Bignoniaceae</taxon>
        <taxon>Crescentiina</taxon>
        <taxon>Tabebuia alliance</taxon>
        <taxon>Handroanthus</taxon>
    </lineage>
</organism>
<protein>
    <submittedName>
        <fullName evidence="3">Uncharacterized protein</fullName>
    </submittedName>
</protein>
<dbReference type="OrthoDB" id="929281at2759"/>